<evidence type="ECO:0000256" key="1">
    <source>
        <dbReference type="SAM" id="Phobius"/>
    </source>
</evidence>
<keyword evidence="1" id="KW-0472">Membrane</keyword>
<organism evidence="2">
    <name type="scientific">Arundo donax</name>
    <name type="common">Giant reed</name>
    <name type="synonym">Donax arundinaceus</name>
    <dbReference type="NCBI Taxonomy" id="35708"/>
    <lineage>
        <taxon>Eukaryota</taxon>
        <taxon>Viridiplantae</taxon>
        <taxon>Streptophyta</taxon>
        <taxon>Embryophyta</taxon>
        <taxon>Tracheophyta</taxon>
        <taxon>Spermatophyta</taxon>
        <taxon>Magnoliopsida</taxon>
        <taxon>Liliopsida</taxon>
        <taxon>Poales</taxon>
        <taxon>Poaceae</taxon>
        <taxon>PACMAD clade</taxon>
        <taxon>Arundinoideae</taxon>
        <taxon>Arundineae</taxon>
        <taxon>Arundo</taxon>
    </lineage>
</organism>
<keyword evidence="1" id="KW-0812">Transmembrane</keyword>
<accession>A0A0A8Z822</accession>
<name>A0A0A8Z822_ARUDO</name>
<evidence type="ECO:0000313" key="2">
    <source>
        <dbReference type="EMBL" id="JAD35534.1"/>
    </source>
</evidence>
<reference evidence="2" key="2">
    <citation type="journal article" date="2015" name="Data Brief">
        <title>Shoot transcriptome of the giant reed, Arundo donax.</title>
        <authorList>
            <person name="Barrero R.A."/>
            <person name="Guerrero F.D."/>
            <person name="Moolhuijzen P."/>
            <person name="Goolsby J.A."/>
            <person name="Tidwell J."/>
            <person name="Bellgard S.E."/>
            <person name="Bellgard M.I."/>
        </authorList>
    </citation>
    <scope>NUCLEOTIDE SEQUENCE</scope>
    <source>
        <tissue evidence="2">Shoot tissue taken approximately 20 cm above the soil surface</tissue>
    </source>
</reference>
<feature type="transmembrane region" description="Helical" evidence="1">
    <location>
        <begin position="23"/>
        <end position="41"/>
    </location>
</feature>
<sequence>MVFGNWFLYKSLVDVFGSLISKSWFPTPVVLKTILSLVFLAHRGKRE</sequence>
<dbReference type="AlphaFoldDB" id="A0A0A8Z822"/>
<protein>
    <submittedName>
        <fullName evidence="2">Uncharacterized protein</fullName>
    </submittedName>
</protein>
<reference evidence="2" key="1">
    <citation type="submission" date="2014-09" db="EMBL/GenBank/DDBJ databases">
        <authorList>
            <person name="Magalhaes I.L.F."/>
            <person name="Oliveira U."/>
            <person name="Santos F.R."/>
            <person name="Vidigal T.H.D.A."/>
            <person name="Brescovit A.D."/>
            <person name="Santos A.J."/>
        </authorList>
    </citation>
    <scope>NUCLEOTIDE SEQUENCE</scope>
    <source>
        <tissue evidence="2">Shoot tissue taken approximately 20 cm above the soil surface</tissue>
    </source>
</reference>
<dbReference type="EMBL" id="GBRH01262361">
    <property type="protein sequence ID" value="JAD35534.1"/>
    <property type="molecule type" value="Transcribed_RNA"/>
</dbReference>
<keyword evidence="1" id="KW-1133">Transmembrane helix</keyword>
<proteinExistence type="predicted"/>